<keyword evidence="7" id="KW-0175">Coiled coil</keyword>
<evidence type="ECO:0000256" key="3">
    <source>
        <dbReference type="ARBA" id="ARBA00022692"/>
    </source>
</evidence>
<evidence type="ECO:0000256" key="5">
    <source>
        <dbReference type="ARBA" id="ARBA00022946"/>
    </source>
</evidence>
<evidence type="ECO:0000256" key="8">
    <source>
        <dbReference type="ARBA" id="ARBA00023128"/>
    </source>
</evidence>
<gene>
    <name evidence="13" type="ORF">ACHAWU_002457</name>
</gene>
<evidence type="ECO:0008006" key="15">
    <source>
        <dbReference type="Google" id="ProtNLM"/>
    </source>
</evidence>
<keyword evidence="5" id="KW-0809">Transit peptide</keyword>
<evidence type="ECO:0000256" key="4">
    <source>
        <dbReference type="ARBA" id="ARBA00022792"/>
    </source>
</evidence>
<dbReference type="PANTHER" id="PTHR31961">
    <property type="entry name" value="SENSITIVE TO HIGH EXPRESSION PROTEIN 9, MITOCHONDRIAL"/>
    <property type="match status" value="1"/>
</dbReference>
<dbReference type="PANTHER" id="PTHR31961:SF3">
    <property type="entry name" value="SENSITIVE TO HIGH EXPRESSION PROTEIN 9, MITOCHONDRIAL"/>
    <property type="match status" value="1"/>
</dbReference>
<comment type="similarity">
    <text evidence="2">Belongs to the SHE9 family.</text>
</comment>
<dbReference type="Proteomes" id="UP001530293">
    <property type="component" value="Unassembled WGS sequence"/>
</dbReference>
<keyword evidence="14" id="KW-1185">Reference proteome</keyword>
<feature type="compositionally biased region" description="Polar residues" evidence="11">
    <location>
        <begin position="1"/>
        <end position="10"/>
    </location>
</feature>
<evidence type="ECO:0000256" key="7">
    <source>
        <dbReference type="ARBA" id="ARBA00023054"/>
    </source>
</evidence>
<dbReference type="GO" id="GO:0005743">
    <property type="term" value="C:mitochondrial inner membrane"/>
    <property type="evidence" value="ECO:0007669"/>
    <property type="project" value="UniProtKB-SubCell"/>
</dbReference>
<evidence type="ECO:0000256" key="1">
    <source>
        <dbReference type="ARBA" id="ARBA00004273"/>
    </source>
</evidence>
<feature type="region of interest" description="Disordered" evidence="11">
    <location>
        <begin position="1"/>
        <end position="85"/>
    </location>
</feature>
<feature type="region of interest" description="Disordered" evidence="11">
    <location>
        <begin position="275"/>
        <end position="306"/>
    </location>
</feature>
<keyword evidence="9 12" id="KW-0472">Membrane</keyword>
<feature type="compositionally biased region" description="Basic and acidic residues" evidence="11">
    <location>
        <begin position="277"/>
        <end position="292"/>
    </location>
</feature>
<name>A0ABD3MJC4_9STRA</name>
<comment type="caution">
    <text evidence="13">The sequence shown here is derived from an EMBL/GenBank/DDBJ whole genome shotgun (WGS) entry which is preliminary data.</text>
</comment>
<feature type="transmembrane region" description="Helical" evidence="12">
    <location>
        <begin position="223"/>
        <end position="242"/>
    </location>
</feature>
<sequence>MVTTTTTSRRAANFGRRRFSVSSSGTNGKATHNIPAATDVIESSSSAASPPATLPPPHPTTTLLPQPPPTITVTPSPSSPTTTSPPWLNRWLHLWDQNSGTHEILQLKENVNISSTEFDTKQRQVAQARASLDMAMESFEHSQLEHTRLLRSRDTWTSTQAYDFAKLLEKEIDIRKELENAKKTLANLESEQLSSMHSYMNHLRRRYHEEQLWQDKWRVYSTYGTWILIVLNSLVFLISQYMTRIRESQRMKDVQELVYQSIMANEGTLRAIQEQQTMHDRQQKTNGKEERHRNKGNAALSEEVGDRDAKVEHVITTISKNEAAALVTDEGDKHEEINSNSPETATPLSSKLHNLWASTCKYANGIVTPRKIDPESTTISNKLVVATTPLSSQIQQYWSNLYKYMSGINIPRKITLSPGGGDGKTSSVEVDVPSAILGASVAGIAWLLVNVVTPSRR</sequence>
<evidence type="ECO:0000256" key="10">
    <source>
        <dbReference type="ARBA" id="ARBA00024807"/>
    </source>
</evidence>
<evidence type="ECO:0000313" key="13">
    <source>
        <dbReference type="EMBL" id="KAL3760635.1"/>
    </source>
</evidence>
<reference evidence="13 14" key="1">
    <citation type="submission" date="2024-10" db="EMBL/GenBank/DDBJ databases">
        <title>Updated reference genomes for cyclostephanoid diatoms.</title>
        <authorList>
            <person name="Roberts W.R."/>
            <person name="Alverson A.J."/>
        </authorList>
    </citation>
    <scope>NUCLEOTIDE SEQUENCE [LARGE SCALE GENOMIC DNA]</scope>
    <source>
        <strain evidence="13 14">AJA232-27</strain>
    </source>
</reference>
<organism evidence="13 14">
    <name type="scientific">Discostella pseudostelligera</name>
    <dbReference type="NCBI Taxonomy" id="259834"/>
    <lineage>
        <taxon>Eukaryota</taxon>
        <taxon>Sar</taxon>
        <taxon>Stramenopiles</taxon>
        <taxon>Ochrophyta</taxon>
        <taxon>Bacillariophyta</taxon>
        <taxon>Coscinodiscophyceae</taxon>
        <taxon>Thalassiosirophycidae</taxon>
        <taxon>Stephanodiscales</taxon>
        <taxon>Stephanodiscaceae</taxon>
        <taxon>Discostella</taxon>
    </lineage>
</organism>
<proteinExistence type="inferred from homology"/>
<evidence type="ECO:0000256" key="6">
    <source>
        <dbReference type="ARBA" id="ARBA00022989"/>
    </source>
</evidence>
<feature type="compositionally biased region" description="Low complexity" evidence="11">
    <location>
        <begin position="71"/>
        <end position="85"/>
    </location>
</feature>
<keyword evidence="4" id="KW-0999">Mitochondrion inner membrane</keyword>
<evidence type="ECO:0000256" key="2">
    <source>
        <dbReference type="ARBA" id="ARBA00007472"/>
    </source>
</evidence>
<dbReference type="AlphaFoldDB" id="A0ABD3MJC4"/>
<evidence type="ECO:0000256" key="12">
    <source>
        <dbReference type="SAM" id="Phobius"/>
    </source>
</evidence>
<evidence type="ECO:0000313" key="14">
    <source>
        <dbReference type="Proteomes" id="UP001530293"/>
    </source>
</evidence>
<evidence type="ECO:0000256" key="11">
    <source>
        <dbReference type="SAM" id="MobiDB-lite"/>
    </source>
</evidence>
<keyword evidence="8" id="KW-0496">Mitochondrion</keyword>
<feature type="compositionally biased region" description="Pro residues" evidence="11">
    <location>
        <begin position="52"/>
        <end position="70"/>
    </location>
</feature>
<comment type="function">
    <text evidence="10">Required for the maintenance of the structure of the mitochondrial inner membrane. Involved in mitochondrial morphology. Causes growth arrest when highly overexpressed.</text>
</comment>
<protein>
    <recommendedName>
        <fullName evidence="15">Sensitive to high expression protein 9, mitochondrial</fullName>
    </recommendedName>
</protein>
<keyword evidence="6 12" id="KW-1133">Transmembrane helix</keyword>
<dbReference type="EMBL" id="JALLBG020000178">
    <property type="protein sequence ID" value="KAL3760635.1"/>
    <property type="molecule type" value="Genomic_DNA"/>
</dbReference>
<accession>A0ABD3MJC4</accession>
<comment type="subcellular location">
    <subcellularLocation>
        <location evidence="1">Mitochondrion inner membrane</location>
    </subcellularLocation>
</comment>
<evidence type="ECO:0000256" key="9">
    <source>
        <dbReference type="ARBA" id="ARBA00023136"/>
    </source>
</evidence>
<dbReference type="Pfam" id="PF05546">
    <property type="entry name" value="She9_MDM33"/>
    <property type="match status" value="1"/>
</dbReference>
<keyword evidence="3 12" id="KW-0812">Transmembrane</keyword>
<dbReference type="InterPro" id="IPR008839">
    <property type="entry name" value="MDM33_fungi"/>
</dbReference>